<evidence type="ECO:0000313" key="2">
    <source>
        <dbReference type="EMBL" id="VDL61957.1"/>
    </source>
</evidence>
<dbReference type="WBParaSite" id="HDID_0000957401-mRNA-1">
    <property type="protein sequence ID" value="HDID_0000957401-mRNA-1"/>
    <property type="gene ID" value="HDID_0000957401"/>
</dbReference>
<dbReference type="AlphaFoldDB" id="A0A0R3SVH2"/>
<evidence type="ECO:0000313" key="4">
    <source>
        <dbReference type="WBParaSite" id="HDID_0000957401-mRNA-1"/>
    </source>
</evidence>
<sequence length="84" mass="9538">MNNMISGLEDMGGYLDDIIVVGESEELQGRVEKLVERIKKYSFHLEAHKHQREIPGRGVNESKVGKSTRSDAAEENHAEQEEEE</sequence>
<evidence type="ECO:0000313" key="3">
    <source>
        <dbReference type="Proteomes" id="UP000274504"/>
    </source>
</evidence>
<reference evidence="4" key="1">
    <citation type="submission" date="2017-02" db="UniProtKB">
        <authorList>
            <consortium name="WormBaseParasite"/>
        </authorList>
    </citation>
    <scope>IDENTIFICATION</scope>
</reference>
<dbReference type="Gene3D" id="3.30.70.270">
    <property type="match status" value="1"/>
</dbReference>
<feature type="compositionally biased region" description="Basic and acidic residues" evidence="1">
    <location>
        <begin position="68"/>
        <end position="84"/>
    </location>
</feature>
<evidence type="ECO:0000256" key="1">
    <source>
        <dbReference type="SAM" id="MobiDB-lite"/>
    </source>
</evidence>
<reference evidence="2 3" key="2">
    <citation type="submission" date="2018-11" db="EMBL/GenBank/DDBJ databases">
        <authorList>
            <consortium name="Pathogen Informatics"/>
        </authorList>
    </citation>
    <scope>NUCLEOTIDE SEQUENCE [LARGE SCALE GENOMIC DNA]</scope>
</reference>
<dbReference type="EMBL" id="UYSG01011326">
    <property type="protein sequence ID" value="VDL61957.1"/>
    <property type="molecule type" value="Genomic_DNA"/>
</dbReference>
<feature type="compositionally biased region" description="Basic and acidic residues" evidence="1">
    <location>
        <begin position="46"/>
        <end position="55"/>
    </location>
</feature>
<proteinExistence type="predicted"/>
<dbReference type="InterPro" id="IPR043128">
    <property type="entry name" value="Rev_trsase/Diguanyl_cyclase"/>
</dbReference>
<feature type="region of interest" description="Disordered" evidence="1">
    <location>
        <begin position="46"/>
        <end position="84"/>
    </location>
</feature>
<organism evidence="4">
    <name type="scientific">Hymenolepis diminuta</name>
    <name type="common">Rat tapeworm</name>
    <dbReference type="NCBI Taxonomy" id="6216"/>
    <lineage>
        <taxon>Eukaryota</taxon>
        <taxon>Metazoa</taxon>
        <taxon>Spiralia</taxon>
        <taxon>Lophotrochozoa</taxon>
        <taxon>Platyhelminthes</taxon>
        <taxon>Cestoda</taxon>
        <taxon>Eucestoda</taxon>
        <taxon>Cyclophyllidea</taxon>
        <taxon>Hymenolepididae</taxon>
        <taxon>Hymenolepis</taxon>
    </lineage>
</organism>
<accession>A0A0R3SVH2</accession>
<protein>
    <submittedName>
        <fullName evidence="4">Reverse transcriptase domain-containing protein</fullName>
    </submittedName>
</protein>
<gene>
    <name evidence="2" type="ORF">HDID_LOCUS9572</name>
</gene>
<name>A0A0R3SVH2_HYMDI</name>
<dbReference type="OrthoDB" id="10068977at2759"/>
<dbReference type="Proteomes" id="UP000274504">
    <property type="component" value="Unassembled WGS sequence"/>
</dbReference>